<dbReference type="EMBL" id="JASVDS010000008">
    <property type="protein sequence ID" value="MDL5034309.1"/>
    <property type="molecule type" value="Genomic_DNA"/>
</dbReference>
<gene>
    <name evidence="1" type="ORF">QRD43_20575</name>
</gene>
<accession>A0ABT7LN58</accession>
<organism evidence="1 2">
    <name type="scientific">Roseateles subflavus</name>
    <dbReference type="NCBI Taxonomy" id="3053353"/>
    <lineage>
        <taxon>Bacteria</taxon>
        <taxon>Pseudomonadati</taxon>
        <taxon>Pseudomonadota</taxon>
        <taxon>Betaproteobacteria</taxon>
        <taxon>Burkholderiales</taxon>
        <taxon>Sphaerotilaceae</taxon>
        <taxon>Roseateles</taxon>
    </lineage>
</organism>
<name>A0ABT7LN58_9BURK</name>
<reference evidence="1 2" key="1">
    <citation type="submission" date="2023-06" db="EMBL/GenBank/DDBJ databases">
        <title>Pelomonas sp. APW6 16S ribosomal RNA gene genome sequencing and assembly.</title>
        <authorList>
            <person name="Woo H."/>
        </authorList>
    </citation>
    <scope>NUCLEOTIDE SEQUENCE [LARGE SCALE GENOMIC DNA]</scope>
    <source>
        <strain evidence="1 2">APW6</strain>
    </source>
</reference>
<sequence>MLSKRGARKVDPARWLGIHCGDIDFQLWIGASSTAEAADITRERCGVESRSEIARSPSALAMFHLHIYDPYIEHLRRLSLHEQGKLP</sequence>
<protein>
    <submittedName>
        <fullName evidence="1">Uncharacterized protein</fullName>
    </submittedName>
</protein>
<evidence type="ECO:0000313" key="2">
    <source>
        <dbReference type="Proteomes" id="UP001238603"/>
    </source>
</evidence>
<proteinExistence type="predicted"/>
<comment type="caution">
    <text evidence="1">The sequence shown here is derived from an EMBL/GenBank/DDBJ whole genome shotgun (WGS) entry which is preliminary data.</text>
</comment>
<dbReference type="RefSeq" id="WP_285984385.1">
    <property type="nucleotide sequence ID" value="NZ_JASVDS010000008.1"/>
</dbReference>
<keyword evidence="2" id="KW-1185">Reference proteome</keyword>
<dbReference type="Proteomes" id="UP001238603">
    <property type="component" value="Unassembled WGS sequence"/>
</dbReference>
<evidence type="ECO:0000313" key="1">
    <source>
        <dbReference type="EMBL" id="MDL5034309.1"/>
    </source>
</evidence>